<evidence type="ECO:0000256" key="3">
    <source>
        <dbReference type="ARBA" id="ARBA00022801"/>
    </source>
</evidence>
<comment type="cofactor">
    <cofactor evidence="5 7">
        <name>NAD(+)</name>
        <dbReference type="ChEBI" id="CHEBI:57540"/>
    </cofactor>
    <text evidence="5 7">Binds 1 NAD(+) per subunit.</text>
</comment>
<dbReference type="SUPFAM" id="SSF51735">
    <property type="entry name" value="NAD(P)-binding Rossmann-fold domains"/>
    <property type="match status" value="1"/>
</dbReference>
<dbReference type="GO" id="GO:0071269">
    <property type="term" value="P:L-homocysteine biosynthetic process"/>
    <property type="evidence" value="ECO:0007669"/>
    <property type="project" value="UniProtKB-UniRule"/>
</dbReference>
<evidence type="ECO:0000256" key="4">
    <source>
        <dbReference type="ARBA" id="ARBA00023027"/>
    </source>
</evidence>
<dbReference type="GO" id="GO:0006730">
    <property type="term" value="P:one-carbon metabolic process"/>
    <property type="evidence" value="ECO:0007669"/>
    <property type="project" value="UniProtKB-UniRule"/>
</dbReference>
<dbReference type="GeneID" id="13012552"/>
<dbReference type="InterPro" id="IPR015878">
    <property type="entry name" value="Ado_hCys_hydrolase_NAD-bd"/>
</dbReference>
<evidence type="ECO:0000313" key="11">
    <source>
        <dbReference type="Proteomes" id="UP000005270"/>
    </source>
</evidence>
<evidence type="ECO:0000256" key="2">
    <source>
        <dbReference type="ARBA" id="ARBA00022563"/>
    </source>
</evidence>
<dbReference type="HAMAP" id="MF_00563">
    <property type="entry name" value="AdoHcyase"/>
    <property type="match status" value="1"/>
</dbReference>
<feature type="binding site" evidence="7">
    <location>
        <position position="348"/>
    </location>
    <ligand>
        <name>NAD(+)</name>
        <dbReference type="ChEBI" id="CHEBI:57540"/>
    </ligand>
</feature>
<dbReference type="PROSITE" id="PS00738">
    <property type="entry name" value="ADOHCYASE_1"/>
    <property type="match status" value="1"/>
</dbReference>
<dbReference type="HOGENOM" id="CLU_025194_2_1_2"/>
<dbReference type="OrthoDB" id="8479at2157"/>
<feature type="binding site" evidence="5">
    <location>
        <position position="273"/>
    </location>
    <ligand>
        <name>NAD(+)</name>
        <dbReference type="ChEBI" id="CHEBI:57540"/>
    </ligand>
</feature>
<dbReference type="SMART" id="SM00996">
    <property type="entry name" value="AdoHcyase"/>
    <property type="match status" value="1"/>
</dbReference>
<dbReference type="STRING" id="1184251.TCELL_0269"/>
<dbReference type="Pfam" id="PF00670">
    <property type="entry name" value="AdoHcyase_NAD"/>
    <property type="match status" value="1"/>
</dbReference>
<dbReference type="SMART" id="SM00997">
    <property type="entry name" value="AdoHcyase_NAD"/>
    <property type="match status" value="1"/>
</dbReference>
<organism evidence="10 11">
    <name type="scientific">Thermogladius calderae (strain DSM 22663 / VKM B-2946 / 1633)</name>
    <dbReference type="NCBI Taxonomy" id="1184251"/>
    <lineage>
        <taxon>Archaea</taxon>
        <taxon>Thermoproteota</taxon>
        <taxon>Thermoprotei</taxon>
        <taxon>Desulfurococcales</taxon>
        <taxon>Desulfurococcaceae</taxon>
        <taxon>Thermogladius</taxon>
    </lineage>
</organism>
<reference evidence="10 11" key="1">
    <citation type="journal article" date="2012" name="J. Bacteriol.">
        <title>Complete genome sequence of the hyperthermophilic cellulolytic Crenarchaeon 'Thermogladius cellulolyticus' 1633.</title>
        <authorList>
            <person name="Mardanov A.V."/>
            <person name="Kochetkova T.V."/>
            <person name="Beletsky A.V."/>
            <person name="Bonch-Osmolovskaya E.A."/>
            <person name="Ravin N.V."/>
            <person name="Skryabin K.G."/>
        </authorList>
    </citation>
    <scope>NUCLEOTIDE SEQUENCE [LARGE SCALE GENOMIC DNA]</scope>
    <source>
        <strain evidence="11">DSM 22663 / VKM B-2946 / 1633</strain>
    </source>
</reference>
<feature type="domain" description="S-adenosyl-L-homocysteine hydrolase NAD binding" evidence="9">
    <location>
        <begin position="185"/>
        <end position="347"/>
    </location>
</feature>
<evidence type="ECO:0000259" key="9">
    <source>
        <dbReference type="SMART" id="SM00997"/>
    </source>
</evidence>
<dbReference type="AlphaFoldDB" id="I3TD56"/>
<dbReference type="EMBL" id="CP003531">
    <property type="protein sequence ID" value="AFK50694.1"/>
    <property type="molecule type" value="Genomic_DNA"/>
</dbReference>
<keyword evidence="2 5" id="KW-0554">One-carbon metabolism</keyword>
<proteinExistence type="inferred from homology"/>
<protein>
    <recommendedName>
        <fullName evidence="5">Adenosylhomocysteinase</fullName>
        <ecNumber evidence="5">3.13.2.1</ecNumber>
    </recommendedName>
    <alternativeName>
        <fullName evidence="5">S-adenosyl-L-homocysteine hydrolase</fullName>
        <shortName evidence="5">AdoHcyase</shortName>
    </alternativeName>
</protein>
<dbReference type="PANTHER" id="PTHR23420">
    <property type="entry name" value="ADENOSYLHOMOCYSTEINASE"/>
    <property type="match status" value="1"/>
</dbReference>
<dbReference type="KEGG" id="thg:TCELL_0269"/>
<dbReference type="PANTHER" id="PTHR23420:SF0">
    <property type="entry name" value="ADENOSYLHOMOCYSTEINASE"/>
    <property type="match status" value="1"/>
</dbReference>
<feature type="binding site" evidence="5 6">
    <location>
        <position position="184"/>
    </location>
    <ligand>
        <name>substrate</name>
    </ligand>
</feature>
<dbReference type="PIRSF" id="PIRSF001109">
    <property type="entry name" value="Ad_hcy_hydrolase"/>
    <property type="match status" value="1"/>
</dbReference>
<comment type="similarity">
    <text evidence="1 5 8">Belongs to the adenosylhomocysteinase family.</text>
</comment>
<dbReference type="SUPFAM" id="SSF52283">
    <property type="entry name" value="Formate/glycerate dehydrogenase catalytic domain-like"/>
    <property type="match status" value="1"/>
</dbReference>
<feature type="binding site" evidence="5 6">
    <location>
        <position position="125"/>
    </location>
    <ligand>
        <name>substrate</name>
    </ligand>
</feature>
<feature type="binding site" evidence="5">
    <location>
        <begin position="214"/>
        <end position="219"/>
    </location>
    <ligand>
        <name>NAD(+)</name>
        <dbReference type="ChEBI" id="CHEBI:57540"/>
    </ligand>
</feature>
<feature type="binding site" evidence="5 6">
    <location>
        <position position="53"/>
    </location>
    <ligand>
        <name>substrate</name>
    </ligand>
</feature>
<dbReference type="GO" id="GO:0033353">
    <property type="term" value="P:S-adenosylmethionine cycle"/>
    <property type="evidence" value="ECO:0007669"/>
    <property type="project" value="TreeGrafter"/>
</dbReference>
<dbReference type="UniPathway" id="UPA00314">
    <property type="reaction ID" value="UER00076"/>
</dbReference>
<dbReference type="InterPro" id="IPR036291">
    <property type="entry name" value="NAD(P)-bd_dom_sf"/>
</dbReference>
<evidence type="ECO:0000256" key="6">
    <source>
        <dbReference type="PIRSR" id="PIRSR001109-1"/>
    </source>
</evidence>
<keyword evidence="11" id="KW-1185">Reference proteome</keyword>
<feature type="binding site" evidence="5 7">
    <location>
        <position position="341"/>
    </location>
    <ligand>
        <name>NAD(+)</name>
        <dbReference type="ChEBI" id="CHEBI:57540"/>
    </ligand>
</feature>
<keyword evidence="3 5" id="KW-0378">Hydrolase</keyword>
<dbReference type="GO" id="GO:0004013">
    <property type="term" value="F:adenosylhomocysteinase activity"/>
    <property type="evidence" value="ECO:0007669"/>
    <property type="project" value="UniProtKB-UniRule"/>
</dbReference>
<feature type="binding site" evidence="5 6">
    <location>
        <position position="150"/>
    </location>
    <ligand>
        <name>substrate</name>
    </ligand>
</feature>
<dbReference type="Proteomes" id="UP000005270">
    <property type="component" value="Chromosome"/>
</dbReference>
<dbReference type="Pfam" id="PF05221">
    <property type="entry name" value="AdoHcyase"/>
    <property type="match status" value="1"/>
</dbReference>
<dbReference type="Gene3D" id="3.40.50.1480">
    <property type="entry name" value="Adenosylhomocysteinase-like"/>
    <property type="match status" value="1"/>
</dbReference>
<keyword evidence="4 5" id="KW-0520">NAD</keyword>
<sequence length="419" mass="46704">MKGRVKDLSLAEQGRLKLEWAMKHMPVLMRLREEGRDKRPLAGLRIGAVLHVTKETGVLMMALKDSGAEEVVLAASNPLSTQDDVAAALVEYGIRVYAWRGQSSEEYYWCIRQVAESRPDIVLDDGGDLHAMLHSEYKKLAGEITGGTEETTTGVIRLKSLEREGLLLYPVVAVNNAYTKFLFDNRYGTGQSTFDGIMRATNILVAGKNVVVAGYGWVGKGIALRARGLGARRVIVTEVDPIRALEAVFDGFEVMPMSEAAGIGDIFVTATGNKAVIRREHFEKMKDGAILANAGHFNVEVWIPDLESLSVRKRVIRENVTEYTLRDGRKLYLLAEGRLVNLVAAEGHPSEVMDMSFANQYLAVKYLHENKGRLEKKVYNPPRELDEMVARLKLETMGIKIDELTPEQAEYLKSWSYGT</sequence>
<comment type="catalytic activity">
    <reaction evidence="5">
        <text>S-adenosyl-L-homocysteine + H2O = L-homocysteine + adenosine</text>
        <dbReference type="Rhea" id="RHEA:21708"/>
        <dbReference type="ChEBI" id="CHEBI:15377"/>
        <dbReference type="ChEBI" id="CHEBI:16335"/>
        <dbReference type="ChEBI" id="CHEBI:57856"/>
        <dbReference type="ChEBI" id="CHEBI:58199"/>
        <dbReference type="EC" id="3.13.2.1"/>
    </reaction>
</comment>
<feature type="binding site" evidence="5 7">
    <location>
        <position position="238"/>
    </location>
    <ligand>
        <name>NAD(+)</name>
        <dbReference type="ChEBI" id="CHEBI:57540"/>
    </ligand>
</feature>
<dbReference type="RefSeq" id="WP_014736944.1">
    <property type="nucleotide sequence ID" value="NC_017954.1"/>
</dbReference>
<dbReference type="FunFam" id="3.40.50.720:FF:000004">
    <property type="entry name" value="Adenosylhomocysteinase"/>
    <property type="match status" value="1"/>
</dbReference>
<feature type="binding site" evidence="5 7">
    <location>
        <begin position="294"/>
        <end position="296"/>
    </location>
    <ligand>
        <name>NAD(+)</name>
        <dbReference type="ChEBI" id="CHEBI:57540"/>
    </ligand>
</feature>
<feature type="binding site" evidence="7">
    <location>
        <begin position="216"/>
        <end position="221"/>
    </location>
    <ligand>
        <name>NAD(+)</name>
        <dbReference type="ChEBI" id="CHEBI:57540"/>
    </ligand>
</feature>
<dbReference type="GO" id="GO:0005829">
    <property type="term" value="C:cytosol"/>
    <property type="evidence" value="ECO:0007669"/>
    <property type="project" value="TreeGrafter"/>
</dbReference>
<dbReference type="CDD" id="cd00401">
    <property type="entry name" value="SAHH"/>
    <property type="match status" value="1"/>
</dbReference>
<dbReference type="FunCoup" id="I3TD56">
    <property type="interactions" value="125"/>
</dbReference>
<dbReference type="EC" id="3.13.2.1" evidence="5"/>
<evidence type="ECO:0000313" key="10">
    <source>
        <dbReference type="EMBL" id="AFK50694.1"/>
    </source>
</evidence>
<evidence type="ECO:0000256" key="5">
    <source>
        <dbReference type="HAMAP-Rule" id="MF_00563"/>
    </source>
</evidence>
<dbReference type="eggNOG" id="arCOG04137">
    <property type="taxonomic scope" value="Archaea"/>
</dbReference>
<evidence type="ECO:0000256" key="8">
    <source>
        <dbReference type="RuleBase" id="RU004166"/>
    </source>
</evidence>
<evidence type="ECO:0000256" key="7">
    <source>
        <dbReference type="PIRSR" id="PIRSR001109-2"/>
    </source>
</evidence>
<dbReference type="Gene3D" id="3.40.50.720">
    <property type="entry name" value="NAD(P)-binding Rossmann-like Domain"/>
    <property type="match status" value="1"/>
</dbReference>
<name>I3TD56_THEC1</name>
<evidence type="ECO:0000256" key="1">
    <source>
        <dbReference type="ARBA" id="ARBA00007122"/>
    </source>
</evidence>
<dbReference type="InterPro" id="IPR020082">
    <property type="entry name" value="S-Ado-L-homoCys_hydrolase_CS"/>
</dbReference>
<feature type="binding site" evidence="5">
    <location>
        <position position="185"/>
    </location>
    <ligand>
        <name>NAD(+)</name>
        <dbReference type="ChEBI" id="CHEBI:57540"/>
    </ligand>
</feature>
<dbReference type="NCBIfam" id="TIGR00936">
    <property type="entry name" value="ahcY"/>
    <property type="match status" value="1"/>
</dbReference>
<gene>
    <name evidence="5" type="primary">ahcY</name>
    <name evidence="10" type="ordered locus">TCELL_0269</name>
</gene>
<comment type="pathway">
    <text evidence="5">Amino-acid biosynthesis; L-homocysteine biosynthesis; L-homocysteine from S-adenosyl-L-homocysteine: step 1/1.</text>
</comment>
<dbReference type="PROSITE" id="PS00739">
    <property type="entry name" value="ADOHCYASE_2"/>
    <property type="match status" value="1"/>
</dbReference>
<comment type="subcellular location">
    <subcellularLocation>
        <location evidence="5">Cytoplasm</location>
    </subcellularLocation>
</comment>
<feature type="binding site" evidence="5 6">
    <location>
        <position position="180"/>
    </location>
    <ligand>
        <name>substrate</name>
    </ligand>
</feature>
<feature type="binding site" evidence="5 7">
    <location>
        <begin position="151"/>
        <end position="153"/>
    </location>
    <ligand>
        <name>NAD(+)</name>
        <dbReference type="ChEBI" id="CHEBI:57540"/>
    </ligand>
</feature>
<dbReference type="InParanoid" id="I3TD56"/>
<dbReference type="InterPro" id="IPR042172">
    <property type="entry name" value="Adenosylhomocyst_ase-like_sf"/>
</dbReference>
<dbReference type="InterPro" id="IPR000043">
    <property type="entry name" value="Adenosylhomocysteinase-like"/>
</dbReference>
<accession>I3TD56</accession>
<keyword evidence="5" id="KW-0963">Cytoplasm</keyword>
<comment type="function">
    <text evidence="5">May play a key role in the regulation of the intracellular concentration of adenosylhomocysteine.</text>
</comment>
<dbReference type="NCBIfam" id="NF004005">
    <property type="entry name" value="PRK05476.2-3"/>
    <property type="match status" value="1"/>
</dbReference>